<accession>A0A9P5ZR62</accession>
<dbReference type="AlphaFoldDB" id="A0A9P5ZR62"/>
<dbReference type="OrthoDB" id="3240925at2759"/>
<feature type="region of interest" description="Disordered" evidence="1">
    <location>
        <begin position="1"/>
        <end position="34"/>
    </location>
</feature>
<evidence type="ECO:0000313" key="2">
    <source>
        <dbReference type="EMBL" id="KAF9492768.1"/>
    </source>
</evidence>
<comment type="caution">
    <text evidence="2">The sequence shown here is derived from an EMBL/GenBank/DDBJ whole genome shotgun (WGS) entry which is preliminary data.</text>
</comment>
<dbReference type="EMBL" id="MU154596">
    <property type="protein sequence ID" value="KAF9492768.1"/>
    <property type="molecule type" value="Genomic_DNA"/>
</dbReference>
<evidence type="ECO:0000313" key="3">
    <source>
        <dbReference type="Proteomes" id="UP000807025"/>
    </source>
</evidence>
<name>A0A9P5ZR62_PLEER</name>
<evidence type="ECO:0000256" key="1">
    <source>
        <dbReference type="SAM" id="MobiDB-lite"/>
    </source>
</evidence>
<gene>
    <name evidence="2" type="ORF">BDN71DRAFT_1591482</name>
</gene>
<proteinExistence type="predicted"/>
<keyword evidence="3" id="KW-1185">Reference proteome</keyword>
<feature type="compositionally biased region" description="Polar residues" evidence="1">
    <location>
        <begin position="24"/>
        <end position="34"/>
    </location>
</feature>
<reference evidence="2" key="1">
    <citation type="submission" date="2020-11" db="EMBL/GenBank/DDBJ databases">
        <authorList>
            <consortium name="DOE Joint Genome Institute"/>
            <person name="Ahrendt S."/>
            <person name="Riley R."/>
            <person name="Andreopoulos W."/>
            <person name="Labutti K."/>
            <person name="Pangilinan J."/>
            <person name="Ruiz-Duenas F.J."/>
            <person name="Barrasa J.M."/>
            <person name="Sanchez-Garcia M."/>
            <person name="Camarero S."/>
            <person name="Miyauchi S."/>
            <person name="Serrano A."/>
            <person name="Linde D."/>
            <person name="Babiker R."/>
            <person name="Drula E."/>
            <person name="Ayuso-Fernandez I."/>
            <person name="Pacheco R."/>
            <person name="Padilla G."/>
            <person name="Ferreira P."/>
            <person name="Barriuso J."/>
            <person name="Kellner H."/>
            <person name="Castanera R."/>
            <person name="Alfaro M."/>
            <person name="Ramirez L."/>
            <person name="Pisabarro A.G."/>
            <person name="Kuo A."/>
            <person name="Tritt A."/>
            <person name="Lipzen A."/>
            <person name="He G."/>
            <person name="Yan M."/>
            <person name="Ng V."/>
            <person name="Cullen D."/>
            <person name="Martin F."/>
            <person name="Rosso M.-N."/>
            <person name="Henrissat B."/>
            <person name="Hibbett D."/>
            <person name="Martinez A.T."/>
            <person name="Grigoriev I.V."/>
        </authorList>
    </citation>
    <scope>NUCLEOTIDE SEQUENCE</scope>
    <source>
        <strain evidence="2">ATCC 90797</strain>
    </source>
</reference>
<dbReference type="Proteomes" id="UP000807025">
    <property type="component" value="Unassembled WGS sequence"/>
</dbReference>
<sequence>MFARSVSTQTSHKRRRLTSPPPHLSNTDGPLILSTPTRLSELTDALPAEESKGKPAATRSPKNLMLTTAHCTSCRRVLHATRTGIVACARCNATSCTICSRRCTRNVPSYPPTPRLSFTPTPTPSPTSPLRRLALHAADNTNSLVVNLTVKSDDSSKKRKNATDDNASCAAKFFVRRPFQGSSLLTFADGSVTVDADGGGCGRVVCKGCCHEDGDAVTCFLCNGTR</sequence>
<protein>
    <submittedName>
        <fullName evidence="2">Uncharacterized protein</fullName>
    </submittedName>
</protein>
<organism evidence="2 3">
    <name type="scientific">Pleurotus eryngii</name>
    <name type="common">Boletus of the steppes</name>
    <dbReference type="NCBI Taxonomy" id="5323"/>
    <lineage>
        <taxon>Eukaryota</taxon>
        <taxon>Fungi</taxon>
        <taxon>Dikarya</taxon>
        <taxon>Basidiomycota</taxon>
        <taxon>Agaricomycotina</taxon>
        <taxon>Agaricomycetes</taxon>
        <taxon>Agaricomycetidae</taxon>
        <taxon>Agaricales</taxon>
        <taxon>Pleurotineae</taxon>
        <taxon>Pleurotaceae</taxon>
        <taxon>Pleurotus</taxon>
    </lineage>
</organism>
<feature type="compositionally biased region" description="Polar residues" evidence="1">
    <location>
        <begin position="1"/>
        <end position="10"/>
    </location>
</feature>